<protein>
    <submittedName>
        <fullName evidence="16">Uncharacterized protein</fullName>
    </submittedName>
</protein>
<dbReference type="InterPro" id="IPR037232">
    <property type="entry name" value="NADH_quin_OxRdtase_su_C/D-like"/>
</dbReference>
<comment type="catalytic activity">
    <reaction evidence="13">
        <text>a quinone + NADH + 5 H(+)(in) = a quinol + NAD(+) + 4 H(+)(out)</text>
        <dbReference type="Rhea" id="RHEA:57888"/>
        <dbReference type="ChEBI" id="CHEBI:15378"/>
        <dbReference type="ChEBI" id="CHEBI:24646"/>
        <dbReference type="ChEBI" id="CHEBI:57540"/>
        <dbReference type="ChEBI" id="CHEBI:57945"/>
        <dbReference type="ChEBI" id="CHEBI:132124"/>
    </reaction>
</comment>
<keyword evidence="7" id="KW-0874">Quinone</keyword>
<evidence type="ECO:0000256" key="6">
    <source>
        <dbReference type="ARBA" id="ARBA00022519"/>
    </source>
</evidence>
<dbReference type="GO" id="GO:0048038">
    <property type="term" value="F:quinone binding"/>
    <property type="evidence" value="ECO:0007669"/>
    <property type="project" value="UniProtKB-KW"/>
</dbReference>
<dbReference type="Gene3D" id="3.30.460.80">
    <property type="entry name" value="NADH:ubiquinone oxidoreductase, 30kDa subunit"/>
    <property type="match status" value="1"/>
</dbReference>
<dbReference type="NCBIfam" id="NF004739">
    <property type="entry name" value="PRK06075.1"/>
    <property type="match status" value="1"/>
</dbReference>
<evidence type="ECO:0000256" key="13">
    <source>
        <dbReference type="ARBA" id="ARBA00047712"/>
    </source>
</evidence>
<keyword evidence="10" id="KW-0472">Membrane</keyword>
<keyword evidence="8" id="KW-1278">Translocase</keyword>
<dbReference type="HAMAP" id="MF_01357">
    <property type="entry name" value="NDH1_NuoC"/>
    <property type="match status" value="1"/>
</dbReference>
<keyword evidence="9" id="KW-0520">NAD</keyword>
<evidence type="ECO:0000313" key="16">
    <source>
        <dbReference type="EMBL" id="KDA53532.1"/>
    </source>
</evidence>
<dbReference type="HAMAP" id="MF_01358">
    <property type="entry name" value="NDH1_NuoD"/>
    <property type="match status" value="1"/>
</dbReference>
<keyword evidence="17" id="KW-1185">Reference proteome</keyword>
<dbReference type="Pfam" id="PF00346">
    <property type="entry name" value="Complex1_49kDa"/>
    <property type="match status" value="1"/>
</dbReference>
<comment type="similarity">
    <text evidence="3">In the C-terminal section; belongs to the complex I 49 kDa subunit family.</text>
</comment>
<feature type="domain" description="NADH-quinone oxidoreductase subunit D" evidence="15">
    <location>
        <begin position="295"/>
        <end position="565"/>
    </location>
</feature>
<comment type="caution">
    <text evidence="16">The sequence shown here is derived from an EMBL/GenBank/DDBJ whole genome shotgun (WGS) entry which is preliminary data.</text>
</comment>
<evidence type="ECO:0000256" key="3">
    <source>
        <dbReference type="ARBA" id="ARBA00010019"/>
    </source>
</evidence>
<keyword evidence="4" id="KW-0813">Transport</keyword>
<evidence type="ECO:0000256" key="12">
    <source>
        <dbReference type="ARBA" id="ARBA00038617"/>
    </source>
</evidence>
<dbReference type="SUPFAM" id="SSF56762">
    <property type="entry name" value="HydB/Nqo4-like"/>
    <property type="match status" value="1"/>
</dbReference>
<dbReference type="InterPro" id="IPR001268">
    <property type="entry name" value="NADH_UbQ_OxRdtase_30kDa_su"/>
</dbReference>
<dbReference type="InterPro" id="IPR029014">
    <property type="entry name" value="NiFe-Hase_large"/>
</dbReference>
<keyword evidence="5" id="KW-1003">Cell membrane</keyword>
<dbReference type="Proteomes" id="UP000027284">
    <property type="component" value="Unassembled WGS sequence"/>
</dbReference>
<dbReference type="PANTHER" id="PTHR11993">
    <property type="entry name" value="NADH-UBIQUINONE OXIDOREDUCTASE 49 KDA SUBUNIT"/>
    <property type="match status" value="1"/>
</dbReference>
<name>A0A062XLV6_9BACT</name>
<evidence type="ECO:0000259" key="15">
    <source>
        <dbReference type="Pfam" id="PF00346"/>
    </source>
</evidence>
<comment type="function">
    <text evidence="1">NDH-1 shuttles electrons from NADH, via FMN and iron-sulfur (Fe-S) centers, to quinones in the respiratory chain. The immediate electron acceptor for the enzyme in this species is believed to be ubiquinone. Couples the redox reaction to proton translocation (for every two electrons transferred, four hydrogen ions are translocated across the cytoplasmic membrane), and thus conserves the redox energy in a proton gradient.</text>
</comment>
<dbReference type="InterPro" id="IPR001135">
    <property type="entry name" value="NADH_Q_OxRdtase_suD"/>
</dbReference>
<evidence type="ECO:0000256" key="11">
    <source>
        <dbReference type="ARBA" id="ARBA00023268"/>
    </source>
</evidence>
<evidence type="ECO:0000259" key="14">
    <source>
        <dbReference type="Pfam" id="PF00329"/>
    </source>
</evidence>
<evidence type="ECO:0000256" key="7">
    <source>
        <dbReference type="ARBA" id="ARBA00022719"/>
    </source>
</evidence>
<reference evidence="16 17" key="1">
    <citation type="submission" date="2014-04" db="EMBL/GenBank/DDBJ databases">
        <title>The Genome Sequence of Thermoanaerobaculum aquaticum MP-01, The First Cultivated Group 23 Acidobacterium.</title>
        <authorList>
            <person name="Stamps B.W."/>
            <person name="Losey N.A."/>
            <person name="Lawson P.A."/>
            <person name="Stevenson B.S."/>
        </authorList>
    </citation>
    <scope>NUCLEOTIDE SEQUENCE [LARGE SCALE GENOMIC DNA]</scope>
    <source>
        <strain evidence="16 17">MP-01</strain>
    </source>
</reference>
<dbReference type="NCBIfam" id="TIGR01961">
    <property type="entry name" value="NuoC_fam"/>
    <property type="match status" value="1"/>
</dbReference>
<evidence type="ECO:0000256" key="8">
    <source>
        <dbReference type="ARBA" id="ARBA00022967"/>
    </source>
</evidence>
<dbReference type="Pfam" id="PF00329">
    <property type="entry name" value="Complex1_30kDa"/>
    <property type="match status" value="1"/>
</dbReference>
<dbReference type="GO" id="GO:0005886">
    <property type="term" value="C:plasma membrane"/>
    <property type="evidence" value="ECO:0007669"/>
    <property type="project" value="UniProtKB-SubCell"/>
</dbReference>
<evidence type="ECO:0000256" key="1">
    <source>
        <dbReference type="ARBA" id="ARBA00002378"/>
    </source>
</evidence>
<dbReference type="InterPro" id="IPR010218">
    <property type="entry name" value="NADH_DH_suC"/>
</dbReference>
<comment type="subunit">
    <text evidence="12">NDH-1 is composed of 13 different subunits. Subunits NuoB, CD, E, F, and G constitute the peripheral sector of the complex.</text>
</comment>
<dbReference type="InterPro" id="IPR026662">
    <property type="entry name" value="NDH-1_subunit_CD"/>
</dbReference>
<dbReference type="InterPro" id="IPR022885">
    <property type="entry name" value="NDH1_su_D/H"/>
</dbReference>
<proteinExistence type="inferred from homology"/>
<dbReference type="EMBL" id="JMFG01000020">
    <property type="protein sequence ID" value="KDA53532.1"/>
    <property type="molecule type" value="Genomic_DNA"/>
</dbReference>
<dbReference type="NCBIfam" id="TIGR01962">
    <property type="entry name" value="NuoD"/>
    <property type="match status" value="1"/>
</dbReference>
<dbReference type="SUPFAM" id="SSF143243">
    <property type="entry name" value="Nqo5-like"/>
    <property type="match status" value="1"/>
</dbReference>
<dbReference type="PANTHER" id="PTHR11993:SF10">
    <property type="entry name" value="NADH DEHYDROGENASE [UBIQUINONE] IRON-SULFUR PROTEIN 2, MITOCHONDRIAL"/>
    <property type="match status" value="1"/>
</dbReference>
<dbReference type="AlphaFoldDB" id="A0A062XLV6"/>
<evidence type="ECO:0000256" key="10">
    <source>
        <dbReference type="ARBA" id="ARBA00023136"/>
    </source>
</evidence>
<dbReference type="Gene3D" id="1.10.645.10">
    <property type="entry name" value="Cytochrome-c3 Hydrogenase, chain B"/>
    <property type="match status" value="1"/>
</dbReference>
<dbReference type="HAMAP" id="MF_01397">
    <property type="entry name" value="NDH1_NuoCD_2"/>
    <property type="match status" value="1"/>
</dbReference>
<keyword evidence="6" id="KW-0997">Cell inner membrane</keyword>
<dbReference type="InterPro" id="IPR020396">
    <property type="entry name" value="NADH_UbQ_OxRdtase_CS"/>
</dbReference>
<evidence type="ECO:0000256" key="2">
    <source>
        <dbReference type="ARBA" id="ARBA00004417"/>
    </source>
</evidence>
<evidence type="ECO:0000256" key="4">
    <source>
        <dbReference type="ARBA" id="ARBA00022448"/>
    </source>
</evidence>
<dbReference type="RefSeq" id="WP_053335080.1">
    <property type="nucleotide sequence ID" value="NZ_JMFG01000020.1"/>
</dbReference>
<dbReference type="GO" id="GO:0030964">
    <property type="term" value="C:NADH dehydrogenase complex"/>
    <property type="evidence" value="ECO:0007669"/>
    <property type="project" value="InterPro"/>
</dbReference>
<evidence type="ECO:0000313" key="17">
    <source>
        <dbReference type="Proteomes" id="UP000027284"/>
    </source>
</evidence>
<dbReference type="GO" id="GO:0008137">
    <property type="term" value="F:NADH dehydrogenase (ubiquinone) activity"/>
    <property type="evidence" value="ECO:0007669"/>
    <property type="project" value="InterPro"/>
</dbReference>
<dbReference type="STRING" id="1312852.EG19_04835"/>
<dbReference type="GO" id="GO:0051287">
    <property type="term" value="F:NAD binding"/>
    <property type="evidence" value="ECO:0007669"/>
    <property type="project" value="InterPro"/>
</dbReference>
<gene>
    <name evidence="16" type="ORF">EG19_04835</name>
</gene>
<evidence type="ECO:0000256" key="5">
    <source>
        <dbReference type="ARBA" id="ARBA00022475"/>
    </source>
</evidence>
<comment type="subcellular location">
    <subcellularLocation>
        <location evidence="2">Cell inner membrane</location>
        <topology evidence="2">Peripheral membrane protein</topology>
    </subcellularLocation>
</comment>
<dbReference type="GO" id="GO:0050136">
    <property type="term" value="F:NADH dehydrogenase (quinone) (non-electrogenic) activity"/>
    <property type="evidence" value="ECO:0007669"/>
    <property type="project" value="InterPro"/>
</dbReference>
<evidence type="ECO:0000256" key="9">
    <source>
        <dbReference type="ARBA" id="ARBA00023027"/>
    </source>
</evidence>
<organism evidence="16 17">
    <name type="scientific">Thermoanaerobaculum aquaticum</name>
    <dbReference type="NCBI Taxonomy" id="1312852"/>
    <lineage>
        <taxon>Bacteria</taxon>
        <taxon>Pseudomonadati</taxon>
        <taxon>Acidobacteriota</taxon>
        <taxon>Thermoanaerobaculia</taxon>
        <taxon>Thermoanaerobaculales</taxon>
        <taxon>Thermoanaerobaculaceae</taxon>
        <taxon>Thermoanaerobaculum</taxon>
    </lineage>
</organism>
<feature type="domain" description="NADH:ubiquinone oxidoreductase 30kDa subunit" evidence="14">
    <location>
        <begin position="33"/>
        <end position="152"/>
    </location>
</feature>
<sequence length="565" mass="64420">MATREARRAAVRQAFPDENLVRELPGGDQQTFVVDRKVLWDFAKHLKEHPDLSCDLLLDVCGVDWWGKRTPRFDVVYHLYSLRHGHRIRVKVPVAEEDPVVPSVYGLWKAADWFEREAYDMFGIRFSGHPNLRRILTHESFQGHALRKDYDPGQRWLLKEEEQYVPQWAKIPQEDEDHFETQVLNLGPAHPATHGTLRTVVRLDGEIITEAETEIGYLHRCFEKMSERHTWNQVIPYTDRLNYCSAMINGVGYAFTVENMLGIEAPPRAQAVRVILSELSRIMDHIVDIGANLTDLGAMTPFLYLYQAREEIYSVLEACAGGRLTVSYVRIGGLANDVPHDFADAVRYLLKRIPPLIDDMEKLITENRIFRERTEGIGKISAEEAINWGWTGPCLRACGVAYDVRKAHPYLGYDQYDFKVPIAHTGDTYARYLVRVEEMRQSLRIVEQALANLPDGPIIVENHHVALPPKARVYTEMESLIYHFKLIMEGMKVPAGEYYGYVEGANGELGFYAISDGGGKPYRLKVRPPCFAIFQAYPHMLKGHLVADSVAILGSLNIIAGELDR</sequence>
<dbReference type="PROSITE" id="PS00542">
    <property type="entry name" value="COMPLEX1_30K"/>
    <property type="match status" value="1"/>
</dbReference>
<accession>A0A062XLV6</accession>
<keyword evidence="11" id="KW-0511">Multifunctional enzyme</keyword>